<dbReference type="Gene3D" id="3.10.170.20">
    <property type="match status" value="1"/>
</dbReference>
<organism evidence="12 13">
    <name type="scientific">Ichthyophthirius multifiliis</name>
    <name type="common">White spot disease agent</name>
    <name type="synonym">Ich</name>
    <dbReference type="NCBI Taxonomy" id="5932"/>
    <lineage>
        <taxon>Eukaryota</taxon>
        <taxon>Sar</taxon>
        <taxon>Alveolata</taxon>
        <taxon>Ciliophora</taxon>
        <taxon>Intramacronucleata</taxon>
        <taxon>Oligohymenophorea</taxon>
        <taxon>Hymenostomatida</taxon>
        <taxon>Ophryoglenina</taxon>
        <taxon>Ichthyophthirius</taxon>
    </lineage>
</organism>
<dbReference type="SUPFAM" id="SSF55486">
    <property type="entry name" value="Metalloproteases ('zincins'), catalytic domain"/>
    <property type="match status" value="1"/>
</dbReference>
<keyword evidence="6 10" id="KW-0482">Metalloprotease</keyword>
<evidence type="ECO:0000256" key="2">
    <source>
        <dbReference type="ARBA" id="ARBA00022670"/>
    </source>
</evidence>
<dbReference type="GO" id="GO:0046872">
    <property type="term" value="F:metal ion binding"/>
    <property type="evidence" value="ECO:0007669"/>
    <property type="project" value="UniProtKB-KW"/>
</dbReference>
<keyword evidence="13" id="KW-1185">Reference proteome</keyword>
<dbReference type="Pfam" id="PF18720">
    <property type="entry name" value="EGF_Tenascin"/>
    <property type="match status" value="1"/>
</dbReference>
<feature type="binding site" evidence="10">
    <location>
        <position position="254"/>
    </location>
    <ligand>
        <name>Zn(2+)</name>
        <dbReference type="ChEBI" id="CHEBI:29105"/>
        <note>catalytic</note>
    </ligand>
</feature>
<dbReference type="OMA" id="CEINENG"/>
<evidence type="ECO:0000256" key="3">
    <source>
        <dbReference type="ARBA" id="ARBA00022723"/>
    </source>
</evidence>
<dbReference type="InterPro" id="IPR006212">
    <property type="entry name" value="Furin_repeat"/>
</dbReference>
<keyword evidence="7" id="KW-1015">Disulfide bond</keyword>
<gene>
    <name evidence="12" type="ORF">IMG5_198610</name>
</gene>
<keyword evidence="4 12" id="KW-0378">Hydrolase</keyword>
<dbReference type="CDD" id="cd00064">
    <property type="entry name" value="FU"/>
    <property type="match status" value="2"/>
</dbReference>
<evidence type="ECO:0000313" key="12">
    <source>
        <dbReference type="EMBL" id="EGR27296.1"/>
    </source>
</evidence>
<reference evidence="12 13" key="1">
    <citation type="submission" date="2011-07" db="EMBL/GenBank/DDBJ databases">
        <authorList>
            <person name="Coyne R."/>
            <person name="Brami D."/>
            <person name="Johnson J."/>
            <person name="Hostetler J."/>
            <person name="Hannick L."/>
            <person name="Clark T."/>
            <person name="Cassidy-Hanley D."/>
            <person name="Inman J."/>
        </authorList>
    </citation>
    <scope>NUCLEOTIDE SEQUENCE [LARGE SCALE GENOMIC DNA]</scope>
    <source>
        <strain evidence="12 13">G5</strain>
    </source>
</reference>
<dbReference type="Gene3D" id="2.10.25.10">
    <property type="entry name" value="Laminin"/>
    <property type="match status" value="1"/>
</dbReference>
<dbReference type="GO" id="GO:0004252">
    <property type="term" value="F:serine-type endopeptidase activity"/>
    <property type="evidence" value="ECO:0007669"/>
    <property type="project" value="UniProtKB-EC"/>
</dbReference>
<feature type="binding site" evidence="10">
    <location>
        <position position="176"/>
    </location>
    <ligand>
        <name>Zn(2+)</name>
        <dbReference type="ChEBI" id="CHEBI:29105"/>
        <note>catalytic</note>
    </ligand>
</feature>
<name>G0R5F9_ICHMU</name>
<feature type="binding site" evidence="10">
    <location>
        <position position="172"/>
    </location>
    <ligand>
        <name>Zn(2+)</name>
        <dbReference type="ChEBI" id="CHEBI:29105"/>
        <note>catalytic</note>
    </ligand>
</feature>
<dbReference type="Proteomes" id="UP000008983">
    <property type="component" value="Unassembled WGS sequence"/>
</dbReference>
<dbReference type="PROSITE" id="PS00022">
    <property type="entry name" value="EGF_1"/>
    <property type="match status" value="1"/>
</dbReference>
<comment type="cofactor">
    <cofactor evidence="10">
        <name>Zn(2+)</name>
        <dbReference type="ChEBI" id="CHEBI:29105"/>
    </cofactor>
    <text evidence="10">Binds 1 zinc ion per subunit.</text>
</comment>
<dbReference type="AlphaFoldDB" id="G0R5F9"/>
<keyword evidence="3 10" id="KW-0479">Metal-binding</keyword>
<dbReference type="InParanoid" id="G0R5F9"/>
<dbReference type="PANTHER" id="PTHR10942:SF0">
    <property type="entry name" value="LEISHMANOLYSIN-LIKE PEPTIDASE"/>
    <property type="match status" value="1"/>
</dbReference>
<dbReference type="InterPro" id="IPR009030">
    <property type="entry name" value="Growth_fac_rcpt_cys_sf"/>
</dbReference>
<dbReference type="GO" id="GO:0016020">
    <property type="term" value="C:membrane"/>
    <property type="evidence" value="ECO:0007669"/>
    <property type="project" value="InterPro"/>
</dbReference>
<evidence type="ECO:0000256" key="7">
    <source>
        <dbReference type="ARBA" id="ARBA00023157"/>
    </source>
</evidence>
<keyword evidence="5 10" id="KW-0862">Zinc</keyword>
<dbReference type="SMART" id="SM00181">
    <property type="entry name" value="EGF"/>
    <property type="match status" value="6"/>
</dbReference>
<evidence type="ECO:0000256" key="6">
    <source>
        <dbReference type="ARBA" id="ARBA00023049"/>
    </source>
</evidence>
<dbReference type="InterPro" id="IPR000742">
    <property type="entry name" value="EGF"/>
</dbReference>
<dbReference type="STRING" id="857967.G0R5F9"/>
<evidence type="ECO:0000256" key="4">
    <source>
        <dbReference type="ARBA" id="ARBA00022801"/>
    </source>
</evidence>
<dbReference type="Pfam" id="PF01457">
    <property type="entry name" value="Peptidase_M8"/>
    <property type="match status" value="2"/>
</dbReference>
<dbReference type="OrthoDB" id="238768at2759"/>
<dbReference type="RefSeq" id="XP_004024180.1">
    <property type="nucleotide sequence ID" value="XM_004024131.1"/>
</dbReference>
<comment type="similarity">
    <text evidence="1">Belongs to the peptidase M8 family.</text>
</comment>
<dbReference type="GeneID" id="14903360"/>
<feature type="domain" description="EGF-like" evidence="11">
    <location>
        <begin position="489"/>
        <end position="500"/>
    </location>
</feature>
<dbReference type="InterPro" id="IPR001577">
    <property type="entry name" value="Peptidase_M8"/>
</dbReference>
<evidence type="ECO:0000256" key="1">
    <source>
        <dbReference type="ARBA" id="ARBA00005860"/>
    </source>
</evidence>
<dbReference type="Gene3D" id="2.10.220.10">
    <property type="entry name" value="Hormone Receptor, Insulin-like Growth Factor Receptor 1, Chain A, domain 2"/>
    <property type="match status" value="3"/>
</dbReference>
<sequence>MQDHYEKMYRTYEKMEKSNIDQRILQAGQGPQPIRITTDYTMLNQFDKGITEQQKNYLINLMETSILYFQRLLKVYPLIENNIFPQIFKGTCMDHIVPNNDQTNGIPNSDLHIYVIYSKQFTQTVANAGFCAYSNIGYTRPTFGRINFNLLNINKSIDNKNTFQEDLQTTIHEILHVLGFSGGGMYFWIDPNTGQYYGNEFKTKLFITKTYRGKKTTLLTSKNIVEVTRKYYNCRSAEGMQFENNEKDSSMGSHWERTVIYNEIMTGTKVFTNSVLSIFTIALLKDTGFYPEVNENMADNIFWGKGKGCDFLENACQSTFEYPEYPKKNDKEQCTFEYDGIGVGASEVFADNCTLIYFYPNRLCTNPNSLTSDDDKKNEQDKLSNYSTQSKCFLSTAIKSSSAQFLDQFRCHQFKCFPDASQITVIFPEVDLQVICGEGEQNTKKEVDPSGQKAQGQITCPEDYQRFCNYTPICPNICSEKGICVNGQCICQNGFGGVDCSIQCSGVVDNNTCVEGQCPQAKFLNPDNTCKSDCPLGLFGKDGRCVPCNINCSRCNGPSANECTRCQSMTLLQENQCVDDCDEKRGYYSNQNGVCVQIWSKTCGGNCDICLKNNQNLCVTCKQSFFLKDDNKQCLSQCPSGFFKNYFTYTCDKLSLGCLQQIHPNICSQCDTNNGFRLTQDNKCTLCQYPCSKCNPNNSAQCFECEGSYLLSFDGSCVEDCPEASYYSDRRKRCLKCYQGCQKCDYKGCSACYDNQYLNYKTKDCLICANVYLYCQQCDYYQCNKCQDGYQYDQTKRECINVSSEEVSTGQNIGIKCPEGCKKCSQSKECLQCKTGFYEDQISKLCVKCRTKFNNCIKCTETSCSRCNSRFQYDQIQKQCIEIPITDENTVIECPKECKNCSQSGIMFRMLSRLL</sequence>
<dbReference type="InterPro" id="IPR041161">
    <property type="entry name" value="EGF_Tenascin"/>
</dbReference>
<accession>G0R5F9</accession>
<evidence type="ECO:0000256" key="10">
    <source>
        <dbReference type="PIRSR" id="PIRSR601577-2"/>
    </source>
</evidence>
<dbReference type="EC" id="3.4.21.75" evidence="12"/>
<dbReference type="eggNOG" id="KOG3525">
    <property type="taxonomic scope" value="Eukaryota"/>
</dbReference>
<evidence type="ECO:0000256" key="8">
    <source>
        <dbReference type="ARBA" id="ARBA00023180"/>
    </source>
</evidence>
<dbReference type="GO" id="GO:0007155">
    <property type="term" value="P:cell adhesion"/>
    <property type="evidence" value="ECO:0007669"/>
    <property type="project" value="InterPro"/>
</dbReference>
<dbReference type="FunFam" id="2.10.25.10:FF:000001">
    <property type="entry name" value="Tenascin C"/>
    <property type="match status" value="1"/>
</dbReference>
<evidence type="ECO:0000313" key="13">
    <source>
        <dbReference type="Proteomes" id="UP000008983"/>
    </source>
</evidence>
<feature type="active site" evidence="9">
    <location>
        <position position="173"/>
    </location>
</feature>
<dbReference type="GO" id="GO:0004222">
    <property type="term" value="F:metalloendopeptidase activity"/>
    <property type="evidence" value="ECO:0007669"/>
    <property type="project" value="InterPro"/>
</dbReference>
<dbReference type="PANTHER" id="PTHR10942">
    <property type="entry name" value="LEISHMANOLYSIN-LIKE PEPTIDASE"/>
    <property type="match status" value="1"/>
</dbReference>
<dbReference type="GO" id="GO:0006508">
    <property type="term" value="P:proteolysis"/>
    <property type="evidence" value="ECO:0007669"/>
    <property type="project" value="UniProtKB-KW"/>
</dbReference>
<keyword evidence="2" id="KW-0645">Protease</keyword>
<dbReference type="Gene3D" id="3.90.132.10">
    <property type="entry name" value="Leishmanolysin , domain 2"/>
    <property type="match status" value="1"/>
</dbReference>
<dbReference type="FunFam" id="3.90.132.10:FF:000001">
    <property type="entry name" value="leishmanolysin-like peptidase isoform X2"/>
    <property type="match status" value="1"/>
</dbReference>
<dbReference type="EC" id="3.4.24.36" evidence="12"/>
<protein>
    <submittedName>
        <fullName evidence="12">Leishmanolysin family protein, putative</fullName>
        <ecNumber evidence="12">3.4.21.75</ecNumber>
        <ecNumber evidence="12">3.4.24.36</ecNumber>
    </submittedName>
</protein>
<proteinExistence type="inferred from homology"/>
<keyword evidence="8" id="KW-0325">Glycoprotein</keyword>
<evidence type="ECO:0000256" key="9">
    <source>
        <dbReference type="PIRSR" id="PIRSR601577-1"/>
    </source>
</evidence>
<dbReference type="GO" id="GO:0005737">
    <property type="term" value="C:cytoplasm"/>
    <property type="evidence" value="ECO:0007669"/>
    <property type="project" value="TreeGrafter"/>
</dbReference>
<evidence type="ECO:0000256" key="5">
    <source>
        <dbReference type="ARBA" id="ARBA00022833"/>
    </source>
</evidence>
<dbReference type="SUPFAM" id="SSF57184">
    <property type="entry name" value="Growth factor receptor domain"/>
    <property type="match status" value="3"/>
</dbReference>
<dbReference type="EMBL" id="GL984374">
    <property type="protein sequence ID" value="EGR27296.1"/>
    <property type="molecule type" value="Genomic_DNA"/>
</dbReference>
<evidence type="ECO:0000259" key="11">
    <source>
        <dbReference type="PROSITE" id="PS00022"/>
    </source>
</evidence>
<dbReference type="eggNOG" id="KOG2556">
    <property type="taxonomic scope" value="Eukaryota"/>
</dbReference>
<dbReference type="SMART" id="SM00261">
    <property type="entry name" value="FU"/>
    <property type="match status" value="6"/>
</dbReference>